<dbReference type="OrthoDB" id="6023281at2"/>
<dbReference type="InterPro" id="IPR018311">
    <property type="entry name" value="Autoind_synth_CS"/>
</dbReference>
<keyword evidence="5 9" id="KW-0949">S-adenosyl-L-methionine</keyword>
<dbReference type="GO" id="GO:0061579">
    <property type="term" value="F:N-acyl homoserine lactone synthase activity"/>
    <property type="evidence" value="ECO:0007669"/>
    <property type="project" value="UniProtKB-UniRule"/>
</dbReference>
<dbReference type="PROSITE" id="PS00949">
    <property type="entry name" value="AUTOINDUCER_SYNTH_1"/>
    <property type="match status" value="1"/>
</dbReference>
<dbReference type="EC" id="2.3.1.184" evidence="1 9"/>
<keyword evidence="10" id="KW-0012">Acyltransferase</keyword>
<dbReference type="Proteomes" id="UP000189545">
    <property type="component" value="Chromosome"/>
</dbReference>
<evidence type="ECO:0000256" key="8">
    <source>
        <dbReference type="PROSITE-ProRule" id="PRU00533"/>
    </source>
</evidence>
<dbReference type="EMBL" id="CP014782">
    <property type="protein sequence ID" value="AQS35431.1"/>
    <property type="molecule type" value="Genomic_DNA"/>
</dbReference>
<dbReference type="PRINTS" id="PR01549">
    <property type="entry name" value="AUTOINDCRSYN"/>
</dbReference>
<dbReference type="PROSITE" id="PS51187">
    <property type="entry name" value="AUTOINDUCER_SYNTH_2"/>
    <property type="match status" value="1"/>
</dbReference>
<organism evidence="10 11">
    <name type="scientific">Shewanella psychrophila</name>
    <dbReference type="NCBI Taxonomy" id="225848"/>
    <lineage>
        <taxon>Bacteria</taxon>
        <taxon>Pseudomonadati</taxon>
        <taxon>Pseudomonadota</taxon>
        <taxon>Gammaproteobacteria</taxon>
        <taxon>Alteromonadales</taxon>
        <taxon>Shewanellaceae</taxon>
        <taxon>Shewanella</taxon>
    </lineage>
</organism>
<evidence type="ECO:0000256" key="1">
    <source>
        <dbReference type="ARBA" id="ARBA00012340"/>
    </source>
</evidence>
<dbReference type="Gene3D" id="3.40.630.30">
    <property type="match status" value="1"/>
</dbReference>
<keyword evidence="11" id="KW-1185">Reference proteome</keyword>
<comment type="catalytic activity">
    <reaction evidence="7 9">
        <text>a fatty acyl-[ACP] + S-adenosyl-L-methionine = an N-acyl-L-homoserine lactone + S-methyl-5'-thioadenosine + holo-[ACP] + H(+)</text>
        <dbReference type="Rhea" id="RHEA:10096"/>
        <dbReference type="Rhea" id="RHEA-COMP:9685"/>
        <dbReference type="Rhea" id="RHEA-COMP:14125"/>
        <dbReference type="ChEBI" id="CHEBI:15378"/>
        <dbReference type="ChEBI" id="CHEBI:17509"/>
        <dbReference type="ChEBI" id="CHEBI:55474"/>
        <dbReference type="ChEBI" id="CHEBI:59789"/>
        <dbReference type="ChEBI" id="CHEBI:64479"/>
        <dbReference type="ChEBI" id="CHEBI:138651"/>
        <dbReference type="EC" id="2.3.1.184"/>
    </reaction>
</comment>
<comment type="similarity">
    <text evidence="8 9">Belongs to the autoinducer synthase family.</text>
</comment>
<keyword evidence="4 9" id="KW-0808">Transferase</keyword>
<proteinExistence type="inferred from homology"/>
<dbReference type="PANTHER" id="PTHR39322">
    <property type="entry name" value="ACYL-HOMOSERINE-LACTONE SYNTHASE"/>
    <property type="match status" value="1"/>
</dbReference>
<dbReference type="SUPFAM" id="SSF55729">
    <property type="entry name" value="Acyl-CoA N-acyltransferases (Nat)"/>
    <property type="match status" value="1"/>
</dbReference>
<evidence type="ECO:0000256" key="9">
    <source>
        <dbReference type="RuleBase" id="RU361135"/>
    </source>
</evidence>
<dbReference type="KEGG" id="spsw:Sps_00211"/>
<evidence type="ECO:0000256" key="3">
    <source>
        <dbReference type="ARBA" id="ARBA00022654"/>
    </source>
</evidence>
<dbReference type="AlphaFoldDB" id="A0A1S6HIT3"/>
<gene>
    <name evidence="10" type="ORF">Sps_00211</name>
</gene>
<dbReference type="PANTHER" id="PTHR39322:SF1">
    <property type="entry name" value="ISOVALERYL-HOMOSERINE LACTONE SYNTHASE"/>
    <property type="match status" value="1"/>
</dbReference>
<dbReference type="InterPro" id="IPR016181">
    <property type="entry name" value="Acyl_CoA_acyltransferase"/>
</dbReference>
<evidence type="ECO:0000256" key="5">
    <source>
        <dbReference type="ARBA" id="ARBA00022691"/>
    </source>
</evidence>
<keyword evidence="6 8" id="KW-0071">Autoinducer synthesis</keyword>
<dbReference type="RefSeq" id="WP_077750786.1">
    <property type="nucleotide sequence ID" value="NZ_CP014782.1"/>
</dbReference>
<evidence type="ECO:0000313" key="10">
    <source>
        <dbReference type="EMBL" id="AQS35431.1"/>
    </source>
</evidence>
<dbReference type="InterPro" id="IPR001690">
    <property type="entry name" value="Autoind_synthase"/>
</dbReference>
<evidence type="ECO:0000256" key="4">
    <source>
        <dbReference type="ARBA" id="ARBA00022679"/>
    </source>
</evidence>
<evidence type="ECO:0000256" key="6">
    <source>
        <dbReference type="ARBA" id="ARBA00022929"/>
    </source>
</evidence>
<reference evidence="10 11" key="1">
    <citation type="submission" date="2016-03" db="EMBL/GenBank/DDBJ databases">
        <title>Complete genome sequence of Shewanella psychrophila WP2, a deep sea bacterium isolated from west Pacific sediment.</title>
        <authorList>
            <person name="Xu G."/>
            <person name="Jian H."/>
        </authorList>
    </citation>
    <scope>NUCLEOTIDE SEQUENCE [LARGE SCALE GENOMIC DNA]</scope>
    <source>
        <strain evidence="10 11">WP2</strain>
    </source>
</reference>
<accession>A0A1S6HIT3</accession>
<dbReference type="Pfam" id="PF00765">
    <property type="entry name" value="Autoind_synth"/>
    <property type="match status" value="1"/>
</dbReference>
<dbReference type="GO" id="GO:0007165">
    <property type="term" value="P:signal transduction"/>
    <property type="evidence" value="ECO:0007669"/>
    <property type="project" value="TreeGrafter"/>
</dbReference>
<sequence length="195" mass="22319">MNNTVFTQHNLQTSASELILDGIMRLRYETFIKRLDWDIASTDGREQDCFDDNEAHYIAVLEDDKDVIGCWRARSTLQDYMLKSVFPELLQGESAPVQDDIWEISRFAVKKGSAETQKGYFGDVTIDLVKSFYDFAKQNGIKSYVTVTTVACERLLRQLGVNLRRMGDGKVKQIGVERTVALWIQVDEDLNIISH</sequence>
<evidence type="ECO:0000256" key="2">
    <source>
        <dbReference type="ARBA" id="ARBA00018768"/>
    </source>
</evidence>
<dbReference type="STRING" id="225848.Sps_00211"/>
<protein>
    <recommendedName>
        <fullName evidence="2 9">Acyl-homoserine-lactone synthase</fullName>
        <ecNumber evidence="1 9">2.3.1.184</ecNumber>
    </recommendedName>
    <alternativeName>
        <fullName evidence="9">Autoinducer synthesis protein</fullName>
    </alternativeName>
</protein>
<evidence type="ECO:0000256" key="7">
    <source>
        <dbReference type="ARBA" id="ARBA00048576"/>
    </source>
</evidence>
<keyword evidence="3 8" id="KW-0673">Quorum sensing</keyword>
<name>A0A1S6HIT3_9GAMM</name>
<dbReference type="GO" id="GO:0009372">
    <property type="term" value="P:quorum sensing"/>
    <property type="evidence" value="ECO:0007669"/>
    <property type="project" value="UniProtKB-UniRule"/>
</dbReference>
<evidence type="ECO:0000313" key="11">
    <source>
        <dbReference type="Proteomes" id="UP000189545"/>
    </source>
</evidence>